<dbReference type="PANTHER" id="PTHR21666">
    <property type="entry name" value="PEPTIDASE-RELATED"/>
    <property type="match status" value="1"/>
</dbReference>
<dbReference type="Proteomes" id="UP000824128">
    <property type="component" value="Unassembled WGS sequence"/>
</dbReference>
<dbReference type="InterPro" id="IPR011055">
    <property type="entry name" value="Dup_hybrid_motif"/>
</dbReference>
<evidence type="ECO:0000256" key="1">
    <source>
        <dbReference type="SAM" id="SignalP"/>
    </source>
</evidence>
<evidence type="ECO:0000313" key="4">
    <source>
        <dbReference type="Proteomes" id="UP000824128"/>
    </source>
</evidence>
<dbReference type="CDD" id="cd12797">
    <property type="entry name" value="M23_peptidase"/>
    <property type="match status" value="1"/>
</dbReference>
<dbReference type="SUPFAM" id="SSF51261">
    <property type="entry name" value="Duplicated hybrid motif"/>
    <property type="match status" value="1"/>
</dbReference>
<reference evidence="3" key="2">
    <citation type="journal article" date="2021" name="PeerJ">
        <title>Extensive microbial diversity within the chicken gut microbiome revealed by metagenomics and culture.</title>
        <authorList>
            <person name="Gilroy R."/>
            <person name="Ravi A."/>
            <person name="Getino M."/>
            <person name="Pursley I."/>
            <person name="Horton D.L."/>
            <person name="Alikhan N.F."/>
            <person name="Baker D."/>
            <person name="Gharbi K."/>
            <person name="Hall N."/>
            <person name="Watson M."/>
            <person name="Adriaenssens E.M."/>
            <person name="Foster-Nyarko E."/>
            <person name="Jarju S."/>
            <person name="Secka A."/>
            <person name="Antonio M."/>
            <person name="Oren A."/>
            <person name="Chaudhuri R.R."/>
            <person name="La Ragione R."/>
            <person name="Hildebrand F."/>
            <person name="Pallen M.J."/>
        </authorList>
    </citation>
    <scope>NUCLEOTIDE SEQUENCE</scope>
    <source>
        <strain evidence="3">ChiGjej2B2-16831</strain>
    </source>
</reference>
<keyword evidence="1" id="KW-0732">Signal</keyword>
<dbReference type="AlphaFoldDB" id="A0A9D1STM0"/>
<proteinExistence type="predicted"/>
<dbReference type="Gene3D" id="2.70.70.10">
    <property type="entry name" value="Glucose Permease (Domain IIA)"/>
    <property type="match status" value="1"/>
</dbReference>
<dbReference type="PANTHER" id="PTHR21666:SF270">
    <property type="entry name" value="MUREIN HYDROLASE ACTIVATOR ENVC"/>
    <property type="match status" value="1"/>
</dbReference>
<protein>
    <submittedName>
        <fullName evidence="3">M23 family metallopeptidase</fullName>
    </submittedName>
</protein>
<comment type="caution">
    <text evidence="3">The sequence shown here is derived from an EMBL/GenBank/DDBJ whole genome shotgun (WGS) entry which is preliminary data.</text>
</comment>
<evidence type="ECO:0000313" key="3">
    <source>
        <dbReference type="EMBL" id="HIU94870.1"/>
    </source>
</evidence>
<feature type="chain" id="PRO_5038854915" evidence="1">
    <location>
        <begin position="24"/>
        <end position="364"/>
    </location>
</feature>
<reference evidence="3" key="1">
    <citation type="submission" date="2020-10" db="EMBL/GenBank/DDBJ databases">
        <authorList>
            <person name="Gilroy R."/>
        </authorList>
    </citation>
    <scope>NUCLEOTIDE SEQUENCE</scope>
    <source>
        <strain evidence="3">ChiGjej2B2-16831</strain>
    </source>
</reference>
<evidence type="ECO:0000259" key="2">
    <source>
        <dbReference type="Pfam" id="PF01551"/>
    </source>
</evidence>
<dbReference type="Pfam" id="PF01551">
    <property type="entry name" value="Peptidase_M23"/>
    <property type="match status" value="1"/>
</dbReference>
<name>A0A9D1STM0_9FIRM</name>
<feature type="domain" description="M23ase beta-sheet core" evidence="2">
    <location>
        <begin position="263"/>
        <end position="351"/>
    </location>
</feature>
<accession>A0A9D1STM0</accession>
<dbReference type="InterPro" id="IPR016047">
    <property type="entry name" value="M23ase_b-sheet_dom"/>
</dbReference>
<dbReference type="InterPro" id="IPR050570">
    <property type="entry name" value="Cell_wall_metabolism_enzyme"/>
</dbReference>
<sequence>MIKRALTLLILAAALLSLCTACAPGGAFAGAAARASGTPLPTAVPTPEPTLAPPPEAEEVEEAFAEILLSTPLSLDPAAACAAMELPEQPAFTDILAHADAWKDVAAQWYLALCDACSEAAAQLEERFEDAALEFSIEVGTMDWKYAGSLFWALPEDFWAWDLFDVACAAELLPDGGVLLTAAVEPAAFQPFLQELAGDDRELYLAVRFLMSYLTTVYDADGEETDYVMPDVPEAYLDAMGKPLEWTRFYDRWYQGRSRNTRKHTGLDMHSPANAEIYSCTDGTVLYIGYDDVAGYYVIVLDDAGYEYHYYHMIRETDFLEEGQRVKAGELIGHVGNTGNSAVNHLHLGLITPDSEYVRLYDVM</sequence>
<gene>
    <name evidence="3" type="ORF">IAD24_06880</name>
</gene>
<dbReference type="GO" id="GO:0004222">
    <property type="term" value="F:metalloendopeptidase activity"/>
    <property type="evidence" value="ECO:0007669"/>
    <property type="project" value="TreeGrafter"/>
</dbReference>
<organism evidence="3 4">
    <name type="scientific">Candidatus Aphodomorpha intestinavium</name>
    <dbReference type="NCBI Taxonomy" id="2840672"/>
    <lineage>
        <taxon>Bacteria</taxon>
        <taxon>Bacillati</taxon>
        <taxon>Bacillota</taxon>
        <taxon>Clostridia</taxon>
        <taxon>Eubacteriales</taxon>
        <taxon>Candidatus Aphodomorpha</taxon>
    </lineage>
</organism>
<feature type="non-terminal residue" evidence="3">
    <location>
        <position position="364"/>
    </location>
</feature>
<dbReference type="EMBL" id="DVNZ01000221">
    <property type="protein sequence ID" value="HIU94870.1"/>
    <property type="molecule type" value="Genomic_DNA"/>
</dbReference>
<feature type="signal peptide" evidence="1">
    <location>
        <begin position="1"/>
        <end position="23"/>
    </location>
</feature>